<name>A0ABV9KQC3_9BACT</name>
<organism evidence="4 5">
    <name type="scientific">Dysgonomonas termitidis</name>
    <dbReference type="NCBI Taxonomy" id="1516126"/>
    <lineage>
        <taxon>Bacteria</taxon>
        <taxon>Pseudomonadati</taxon>
        <taxon>Bacteroidota</taxon>
        <taxon>Bacteroidia</taxon>
        <taxon>Bacteroidales</taxon>
        <taxon>Dysgonomonadaceae</taxon>
        <taxon>Dysgonomonas</taxon>
    </lineage>
</organism>
<reference evidence="5" key="1">
    <citation type="journal article" date="2019" name="Int. J. Syst. Evol. Microbiol.">
        <title>The Global Catalogue of Microorganisms (GCM) 10K type strain sequencing project: providing services to taxonomists for standard genome sequencing and annotation.</title>
        <authorList>
            <consortium name="The Broad Institute Genomics Platform"/>
            <consortium name="The Broad Institute Genome Sequencing Center for Infectious Disease"/>
            <person name="Wu L."/>
            <person name="Ma J."/>
        </authorList>
    </citation>
    <scope>NUCLEOTIDE SEQUENCE [LARGE SCALE GENOMIC DNA]</scope>
    <source>
        <strain evidence="5">CCUG 66188</strain>
    </source>
</reference>
<dbReference type="Gene3D" id="2.70.98.70">
    <property type="match status" value="1"/>
</dbReference>
<dbReference type="Pfam" id="PF07940">
    <property type="entry name" value="Hepar_II_III_C"/>
    <property type="match status" value="1"/>
</dbReference>
<dbReference type="InterPro" id="IPR012480">
    <property type="entry name" value="Hepar_II_III_C"/>
</dbReference>
<proteinExistence type="predicted"/>
<dbReference type="Proteomes" id="UP001596023">
    <property type="component" value="Unassembled WGS sequence"/>
</dbReference>
<dbReference type="SUPFAM" id="SSF48230">
    <property type="entry name" value="Chondroitin AC/alginate lyase"/>
    <property type="match status" value="1"/>
</dbReference>
<dbReference type="EMBL" id="JBHSGN010000004">
    <property type="protein sequence ID" value="MFC4672199.1"/>
    <property type="molecule type" value="Genomic_DNA"/>
</dbReference>
<dbReference type="Gene3D" id="1.50.10.100">
    <property type="entry name" value="Chondroitin AC/alginate lyase"/>
    <property type="match status" value="1"/>
</dbReference>
<feature type="domain" description="Heparinase II/III-like C-terminal" evidence="3">
    <location>
        <begin position="406"/>
        <end position="554"/>
    </location>
</feature>
<feature type="signal peptide" evidence="2">
    <location>
        <begin position="1"/>
        <end position="18"/>
    </location>
</feature>
<evidence type="ECO:0000256" key="1">
    <source>
        <dbReference type="ARBA" id="ARBA00004196"/>
    </source>
</evidence>
<protein>
    <submittedName>
        <fullName evidence="4">Heparinase II/III-family protein</fullName>
    </submittedName>
</protein>
<comment type="subcellular location">
    <subcellularLocation>
        <location evidence="1">Cell envelope</location>
    </subcellularLocation>
</comment>
<evidence type="ECO:0000259" key="3">
    <source>
        <dbReference type="Pfam" id="PF07940"/>
    </source>
</evidence>
<evidence type="ECO:0000256" key="2">
    <source>
        <dbReference type="SAM" id="SignalP"/>
    </source>
</evidence>
<feature type="chain" id="PRO_5045574030" evidence="2">
    <location>
        <begin position="19"/>
        <end position="636"/>
    </location>
</feature>
<gene>
    <name evidence="4" type="ORF">ACFO6W_00680</name>
</gene>
<dbReference type="RefSeq" id="WP_379993379.1">
    <property type="nucleotide sequence ID" value="NZ_JBHSGN010000004.1"/>
</dbReference>
<evidence type="ECO:0000313" key="4">
    <source>
        <dbReference type="EMBL" id="MFC4672199.1"/>
    </source>
</evidence>
<evidence type="ECO:0000313" key="5">
    <source>
        <dbReference type="Proteomes" id="UP001596023"/>
    </source>
</evidence>
<comment type="caution">
    <text evidence="4">The sequence shown here is derived from an EMBL/GenBank/DDBJ whole genome shotgun (WGS) entry which is preliminary data.</text>
</comment>
<sequence length="636" mass="73307">MKRVLTICLLLICLSANAYKDRDLLQKAAGQEKLGSMLVTDQKWVRYPNYSDRDNWDQFFGENKTYLIEQGEKYLNYEWKVVKATDYLEYTRSGDRSIMERIYNGNLNAVSSLFIAEMAEGKGRFMDQLTNGIFQACEMTSWSISAHLALQRVRGSFPNLNDHVIDLVSGDVGATFSWIYYFLNKEFDKINPLISERLHYEIENRILTPYLNETRFWWMATNATSESAFVNNWNPWCNANVIQCFLLVEKDKDRLLKGVYKSMVSVDKFINYNHDDGACEEGPSYWGHAAGKMYDYLQILYDATNGGISIFSDPMIRNMGEYIARSYIGNGWVVNFADASAKSSLDYRLIYRYGNMVKSTEMEQFASYLKKEKPEKISTSRDTYRLLADLSSDKEIDKFSPVHIATPFTWYPDTEFCYMSEGKLFFAAKGGYNDESHNHNDTGTFSLYAGNEPVFIDVGVGTYTRQTFSSERYTIWTMQSDYHNIPRINGFSQNFGKKYKAKDLKADKNNKTFVLDVSQSYPAEAGINKWIRSYKLSKNSLVIEDNYDIMNARTANQLNFMTSGKVDASQPGIVKITIKNKTYQLIYDKNIFDPVSENIKLDDIRLSGVWGDEIVRISLNAKKINNRGIYKIFIKA</sequence>
<accession>A0ABV9KQC3</accession>
<dbReference type="InterPro" id="IPR008929">
    <property type="entry name" value="Chondroitin_lyas"/>
</dbReference>
<keyword evidence="5" id="KW-1185">Reference proteome</keyword>
<keyword evidence="2" id="KW-0732">Signal</keyword>